<comment type="caution">
    <text evidence="2">The sequence shown here is derived from an EMBL/GenBank/DDBJ whole genome shotgun (WGS) entry which is preliminary data.</text>
</comment>
<dbReference type="SUPFAM" id="SSF141868">
    <property type="entry name" value="EAL domain-like"/>
    <property type="match status" value="1"/>
</dbReference>
<feature type="domain" description="EAL" evidence="1">
    <location>
        <begin position="21"/>
        <end position="267"/>
    </location>
</feature>
<reference evidence="2 3" key="1">
    <citation type="submission" date="2024-01" db="EMBL/GenBank/DDBJ databases">
        <title>The genome sequence of Erythrobacteraceae sp. strain 1XM1-14.</title>
        <authorList>
            <person name="Liu Y."/>
        </authorList>
    </citation>
    <scope>NUCLEOTIDE SEQUENCE [LARGE SCALE GENOMIC DNA]</scope>
    <source>
        <strain evidence="2 3">1XM1-14</strain>
    </source>
</reference>
<dbReference type="CDD" id="cd01948">
    <property type="entry name" value="EAL"/>
    <property type="match status" value="1"/>
</dbReference>
<gene>
    <name evidence="2" type="ORF">VRS74_09040</name>
</gene>
<dbReference type="Pfam" id="PF00563">
    <property type="entry name" value="EAL"/>
    <property type="match status" value="1"/>
</dbReference>
<dbReference type="PROSITE" id="PS50883">
    <property type="entry name" value="EAL"/>
    <property type="match status" value="1"/>
</dbReference>
<accession>A0ABU7GFG2</accession>
<evidence type="ECO:0000313" key="2">
    <source>
        <dbReference type="EMBL" id="MEE1877827.1"/>
    </source>
</evidence>
<name>A0ABU7GFG2_9SPHN</name>
<protein>
    <submittedName>
        <fullName evidence="2">EAL domain-containing protein</fullName>
    </submittedName>
</protein>
<evidence type="ECO:0000259" key="1">
    <source>
        <dbReference type="PROSITE" id="PS50883"/>
    </source>
</evidence>
<dbReference type="InterPro" id="IPR050706">
    <property type="entry name" value="Cyclic-di-GMP_PDE-like"/>
</dbReference>
<sequence length="267" mass="29467">MTILQRPGAGERQSALFERDSIELADELELALRLGQVEIRFQPQFAGDGGRMVGAEALARWIHPSCGEIGARELFDLAAKAGLAEDMPRHMLTLAVAEAKNWPDTLRLSLNVTPKQLLAEGFVARFSSELAASMLDPKQVTLEITEELLLGDLDLAARRLKQLRDLGIRIALDDFGAGFCNFDYLKRLPLDALKLDRSMVQGIAENERDLAVLRAIVSLARVLDLDVVAEGIETEEQRLAVVAEGCFSWQGFLGSEPLVREELMQLA</sequence>
<dbReference type="InterPro" id="IPR035919">
    <property type="entry name" value="EAL_sf"/>
</dbReference>
<dbReference type="InterPro" id="IPR001633">
    <property type="entry name" value="EAL_dom"/>
</dbReference>
<dbReference type="SMART" id="SM00052">
    <property type="entry name" value="EAL"/>
    <property type="match status" value="1"/>
</dbReference>
<dbReference type="Gene3D" id="3.20.20.450">
    <property type="entry name" value="EAL domain"/>
    <property type="match status" value="1"/>
</dbReference>
<dbReference type="RefSeq" id="WP_354144933.1">
    <property type="nucleotide sequence ID" value="NZ_JAZDQV010000008.1"/>
</dbReference>
<evidence type="ECO:0000313" key="3">
    <source>
        <dbReference type="Proteomes" id="UP001343492"/>
    </source>
</evidence>
<keyword evidence="3" id="KW-1185">Reference proteome</keyword>
<dbReference type="EMBL" id="JAZDQV010000008">
    <property type="protein sequence ID" value="MEE1877827.1"/>
    <property type="molecule type" value="Genomic_DNA"/>
</dbReference>
<dbReference type="PANTHER" id="PTHR33121:SF70">
    <property type="entry name" value="SIGNALING PROTEIN YKOW"/>
    <property type="match status" value="1"/>
</dbReference>
<organism evidence="2 3">
    <name type="scientific">Altererythrobacter litoralis</name>
    <dbReference type="NCBI Taxonomy" id="3113904"/>
    <lineage>
        <taxon>Bacteria</taxon>
        <taxon>Pseudomonadati</taxon>
        <taxon>Pseudomonadota</taxon>
        <taxon>Alphaproteobacteria</taxon>
        <taxon>Sphingomonadales</taxon>
        <taxon>Erythrobacteraceae</taxon>
        <taxon>Altererythrobacter</taxon>
    </lineage>
</organism>
<proteinExistence type="predicted"/>
<dbReference type="Proteomes" id="UP001343492">
    <property type="component" value="Unassembled WGS sequence"/>
</dbReference>
<dbReference type="PANTHER" id="PTHR33121">
    <property type="entry name" value="CYCLIC DI-GMP PHOSPHODIESTERASE PDEF"/>
    <property type="match status" value="1"/>
</dbReference>